<dbReference type="PANTHER" id="PTHR33513">
    <property type="entry name" value="OS06G0523300 PROTEIN"/>
    <property type="match status" value="1"/>
</dbReference>
<comment type="caution">
    <text evidence="2">The sequence shown here is derived from an EMBL/GenBank/DDBJ whole genome shotgun (WGS) entry which is preliminary data.</text>
</comment>
<keyword evidence="3" id="KW-1185">Reference proteome</keyword>
<dbReference type="AlphaFoldDB" id="A0A9W7HMV6"/>
<dbReference type="EMBL" id="BSYR01000017">
    <property type="protein sequence ID" value="GMI80760.1"/>
    <property type="molecule type" value="Genomic_DNA"/>
</dbReference>
<feature type="domain" description="DUF7722" evidence="1">
    <location>
        <begin position="20"/>
        <end position="49"/>
    </location>
</feature>
<evidence type="ECO:0000313" key="3">
    <source>
        <dbReference type="Proteomes" id="UP001165190"/>
    </source>
</evidence>
<dbReference type="OrthoDB" id="1932905at2759"/>
<proteinExistence type="predicted"/>
<gene>
    <name evidence="2" type="ORF">HRI_001745300</name>
</gene>
<dbReference type="Pfam" id="PF24847">
    <property type="entry name" value="DUF7722"/>
    <property type="match status" value="1"/>
</dbReference>
<reference evidence="2" key="1">
    <citation type="submission" date="2023-05" db="EMBL/GenBank/DDBJ databases">
        <title>Genome and transcriptome analyses reveal genes involved in the formation of fine ridges on petal epidermal cells in Hibiscus trionum.</title>
        <authorList>
            <person name="Koshimizu S."/>
            <person name="Masuda S."/>
            <person name="Ishii T."/>
            <person name="Shirasu K."/>
            <person name="Hoshino A."/>
            <person name="Arita M."/>
        </authorList>
    </citation>
    <scope>NUCLEOTIDE SEQUENCE</scope>
    <source>
        <strain evidence="2">Hamamatsu line</strain>
    </source>
</reference>
<organism evidence="2 3">
    <name type="scientific">Hibiscus trionum</name>
    <name type="common">Flower of an hour</name>
    <dbReference type="NCBI Taxonomy" id="183268"/>
    <lineage>
        <taxon>Eukaryota</taxon>
        <taxon>Viridiplantae</taxon>
        <taxon>Streptophyta</taxon>
        <taxon>Embryophyta</taxon>
        <taxon>Tracheophyta</taxon>
        <taxon>Spermatophyta</taxon>
        <taxon>Magnoliopsida</taxon>
        <taxon>eudicotyledons</taxon>
        <taxon>Gunneridae</taxon>
        <taxon>Pentapetalae</taxon>
        <taxon>rosids</taxon>
        <taxon>malvids</taxon>
        <taxon>Malvales</taxon>
        <taxon>Malvaceae</taxon>
        <taxon>Malvoideae</taxon>
        <taxon>Hibiscus</taxon>
    </lineage>
</organism>
<dbReference type="Proteomes" id="UP001165190">
    <property type="component" value="Unassembled WGS sequence"/>
</dbReference>
<evidence type="ECO:0000313" key="2">
    <source>
        <dbReference type="EMBL" id="GMI80760.1"/>
    </source>
</evidence>
<accession>A0A9W7HMV6</accession>
<sequence>MESEKQKMNGAGLFQMPLHYPRYTVKDYSDMPDWKLDKLLDEYGLSANGAFLWPVFHSGNQKPPAYYGY</sequence>
<evidence type="ECO:0000259" key="1">
    <source>
        <dbReference type="Pfam" id="PF24847"/>
    </source>
</evidence>
<dbReference type="InterPro" id="IPR056139">
    <property type="entry name" value="DUF7722"/>
</dbReference>
<protein>
    <recommendedName>
        <fullName evidence="1">DUF7722 domain-containing protein</fullName>
    </recommendedName>
</protein>
<dbReference type="PANTHER" id="PTHR33513:SF45">
    <property type="entry name" value="CYTOPLASMIC TRNA 2-THIOLATION PROTEIN"/>
    <property type="match status" value="1"/>
</dbReference>
<name>A0A9W7HMV6_HIBTR</name>